<feature type="transmembrane region" description="Helical" evidence="6">
    <location>
        <begin position="125"/>
        <end position="148"/>
    </location>
</feature>
<name>A0ABS1SET2_9MICO</name>
<evidence type="ECO:0000256" key="1">
    <source>
        <dbReference type="ARBA" id="ARBA00004651"/>
    </source>
</evidence>
<comment type="subcellular location">
    <subcellularLocation>
        <location evidence="1">Cell membrane</location>
        <topology evidence="1">Multi-pass membrane protein</topology>
    </subcellularLocation>
</comment>
<dbReference type="PROSITE" id="PS50850">
    <property type="entry name" value="MFS"/>
    <property type="match status" value="1"/>
</dbReference>
<comment type="caution">
    <text evidence="8">The sequence shown here is derived from an EMBL/GenBank/DDBJ whole genome shotgun (WGS) entry which is preliminary data.</text>
</comment>
<protein>
    <submittedName>
        <fullName evidence="8">MFS transporter</fullName>
    </submittedName>
</protein>
<evidence type="ECO:0000256" key="3">
    <source>
        <dbReference type="ARBA" id="ARBA00022692"/>
    </source>
</evidence>
<feature type="transmembrane region" description="Helical" evidence="6">
    <location>
        <begin position="297"/>
        <end position="315"/>
    </location>
</feature>
<dbReference type="InterPro" id="IPR036259">
    <property type="entry name" value="MFS_trans_sf"/>
</dbReference>
<proteinExistence type="predicted"/>
<gene>
    <name evidence="8" type="ORF">D3230_06225</name>
</gene>
<dbReference type="Gene3D" id="1.20.1250.20">
    <property type="entry name" value="MFS general substrate transporter like domains"/>
    <property type="match status" value="1"/>
</dbReference>
<dbReference type="InterPro" id="IPR050189">
    <property type="entry name" value="MFS_Efflux_Transporters"/>
</dbReference>
<feature type="transmembrane region" description="Helical" evidence="6">
    <location>
        <begin position="269"/>
        <end position="290"/>
    </location>
</feature>
<evidence type="ECO:0000313" key="9">
    <source>
        <dbReference type="Proteomes" id="UP001645859"/>
    </source>
</evidence>
<dbReference type="InterPro" id="IPR020846">
    <property type="entry name" value="MFS_dom"/>
</dbReference>
<evidence type="ECO:0000259" key="7">
    <source>
        <dbReference type="PROSITE" id="PS50850"/>
    </source>
</evidence>
<sequence>MQNQLVGCNLLVVTTSPPNLASPASPSHPGSTGYSTASVVLLAVLALVVLSQLYGALVLGPTAAGEFGTGGGGLVQTAFGIAYAAGFIAWGPLVDRFDARRILLLGLIGLALTTAFVAFSPTMAWLIFGRIAQGLAAASFAPAAFSYFGSHLPMPSRVTAITVLTSSFLAAAVLGQVAAQAITDTLSWRWFFGISAILLAIAVGAAARVLHADQATDQPQSRPFAALATLLGNGRILVLLIATLAILGPFIALYAALGHTAQFSGNAMLTLRLSALPALVWAGFASGWLARFSASSRLIVGFTGAAVAAAALALVGGNPVGAAICLFVFAACVSILAPAMIQALTGLAPEQRGSITALYTFALFLGASLAPLPVATGAAAPTHLDPVATTALISAATLLASAALTAAASRARPA</sequence>
<dbReference type="InterPro" id="IPR011701">
    <property type="entry name" value="MFS"/>
</dbReference>
<feature type="transmembrane region" description="Helical" evidence="6">
    <location>
        <begin position="188"/>
        <end position="210"/>
    </location>
</feature>
<feature type="transmembrane region" description="Helical" evidence="6">
    <location>
        <begin position="321"/>
        <end position="344"/>
    </location>
</feature>
<dbReference type="Proteomes" id="UP001645859">
    <property type="component" value="Unassembled WGS sequence"/>
</dbReference>
<feature type="transmembrane region" description="Helical" evidence="6">
    <location>
        <begin position="387"/>
        <end position="408"/>
    </location>
</feature>
<keyword evidence="9" id="KW-1185">Reference proteome</keyword>
<reference evidence="8 9" key="1">
    <citation type="submission" date="2018-09" db="EMBL/GenBank/DDBJ databases">
        <title>Comparative genomics of Leucobacter spp.</title>
        <authorList>
            <person name="Reis A.C."/>
            <person name="Kolvenbach B.A."/>
            <person name="Corvini P.F.X."/>
            <person name="Nunes O.C."/>
        </authorList>
    </citation>
    <scope>NUCLEOTIDE SEQUENCE [LARGE SCALE GENOMIC DNA]</scope>
    <source>
        <strain evidence="8 9">TAN 31504</strain>
    </source>
</reference>
<keyword evidence="2" id="KW-1003">Cell membrane</keyword>
<evidence type="ECO:0000256" key="4">
    <source>
        <dbReference type="ARBA" id="ARBA00022989"/>
    </source>
</evidence>
<organism evidence="8 9">
    <name type="scientific">Leucobacter chromiireducens subsp. solipictus</name>
    <dbReference type="NCBI Taxonomy" id="398235"/>
    <lineage>
        <taxon>Bacteria</taxon>
        <taxon>Bacillati</taxon>
        <taxon>Actinomycetota</taxon>
        <taxon>Actinomycetes</taxon>
        <taxon>Micrococcales</taxon>
        <taxon>Microbacteriaceae</taxon>
        <taxon>Leucobacter</taxon>
    </lineage>
</organism>
<feature type="transmembrane region" description="Helical" evidence="6">
    <location>
        <begin position="39"/>
        <end position="59"/>
    </location>
</feature>
<dbReference type="Pfam" id="PF07690">
    <property type="entry name" value="MFS_1"/>
    <property type="match status" value="1"/>
</dbReference>
<keyword evidence="4 6" id="KW-1133">Transmembrane helix</keyword>
<keyword evidence="3 6" id="KW-0812">Transmembrane</keyword>
<evidence type="ECO:0000256" key="5">
    <source>
        <dbReference type="ARBA" id="ARBA00023136"/>
    </source>
</evidence>
<dbReference type="PANTHER" id="PTHR43124:SF3">
    <property type="entry name" value="CHLORAMPHENICOL EFFLUX PUMP RV0191"/>
    <property type="match status" value="1"/>
</dbReference>
<dbReference type="EMBL" id="QYAC01000003">
    <property type="protein sequence ID" value="MBL3678891.1"/>
    <property type="molecule type" value="Genomic_DNA"/>
</dbReference>
<feature type="transmembrane region" description="Helical" evidence="6">
    <location>
        <begin position="236"/>
        <end position="257"/>
    </location>
</feature>
<feature type="transmembrane region" description="Helical" evidence="6">
    <location>
        <begin position="71"/>
        <end position="90"/>
    </location>
</feature>
<feature type="domain" description="Major facilitator superfamily (MFS) profile" evidence="7">
    <location>
        <begin position="1"/>
        <end position="412"/>
    </location>
</feature>
<evidence type="ECO:0000313" key="8">
    <source>
        <dbReference type="EMBL" id="MBL3678891.1"/>
    </source>
</evidence>
<keyword evidence="5 6" id="KW-0472">Membrane</keyword>
<evidence type="ECO:0000256" key="6">
    <source>
        <dbReference type="SAM" id="Phobius"/>
    </source>
</evidence>
<dbReference type="SUPFAM" id="SSF103473">
    <property type="entry name" value="MFS general substrate transporter"/>
    <property type="match status" value="1"/>
</dbReference>
<feature type="transmembrane region" description="Helical" evidence="6">
    <location>
        <begin position="160"/>
        <end position="182"/>
    </location>
</feature>
<feature type="transmembrane region" description="Helical" evidence="6">
    <location>
        <begin position="102"/>
        <end position="119"/>
    </location>
</feature>
<dbReference type="PANTHER" id="PTHR43124">
    <property type="entry name" value="PURINE EFFLUX PUMP PBUE"/>
    <property type="match status" value="1"/>
</dbReference>
<feature type="transmembrane region" description="Helical" evidence="6">
    <location>
        <begin position="356"/>
        <end position="375"/>
    </location>
</feature>
<accession>A0ABS1SET2</accession>
<evidence type="ECO:0000256" key="2">
    <source>
        <dbReference type="ARBA" id="ARBA00022475"/>
    </source>
</evidence>